<evidence type="ECO:0000256" key="9">
    <source>
        <dbReference type="ARBA" id="ARBA00022989"/>
    </source>
</evidence>
<dbReference type="Gene3D" id="1.10.510.10">
    <property type="entry name" value="Transferase(Phosphotransferase) domain 1"/>
    <property type="match status" value="1"/>
</dbReference>
<dbReference type="Proteomes" id="UP001318860">
    <property type="component" value="Unassembled WGS sequence"/>
</dbReference>
<evidence type="ECO:0000256" key="2">
    <source>
        <dbReference type="ARBA" id="ARBA00012513"/>
    </source>
</evidence>
<dbReference type="InterPro" id="IPR017441">
    <property type="entry name" value="Protein_kinase_ATP_BS"/>
</dbReference>
<dbReference type="Pfam" id="PF00069">
    <property type="entry name" value="Pkinase"/>
    <property type="match status" value="1"/>
</dbReference>
<feature type="compositionally biased region" description="Low complexity" evidence="15">
    <location>
        <begin position="31"/>
        <end position="65"/>
    </location>
</feature>
<dbReference type="InterPro" id="IPR047117">
    <property type="entry name" value="PERK1-13-like"/>
</dbReference>
<proteinExistence type="inferred from homology"/>
<dbReference type="PROSITE" id="PS00108">
    <property type="entry name" value="PROTEIN_KINASE_ST"/>
    <property type="match status" value="1"/>
</dbReference>
<gene>
    <name evidence="18" type="ORF">DH2020_032506</name>
</gene>
<keyword evidence="5 16" id="KW-0812">Transmembrane</keyword>
<comment type="similarity">
    <text evidence="14">Belongs to the protein kinase superfamily.</text>
</comment>
<keyword evidence="7" id="KW-0418">Kinase</keyword>
<evidence type="ECO:0000256" key="6">
    <source>
        <dbReference type="ARBA" id="ARBA00022741"/>
    </source>
</evidence>
<evidence type="ECO:0000313" key="19">
    <source>
        <dbReference type="Proteomes" id="UP001318860"/>
    </source>
</evidence>
<comment type="caution">
    <text evidence="18">The sequence shown here is derived from an EMBL/GenBank/DDBJ whole genome shotgun (WGS) entry which is preliminary data.</text>
</comment>
<reference evidence="18 19" key="1">
    <citation type="journal article" date="2021" name="Comput. Struct. Biotechnol. J.">
        <title>De novo genome assembly of the potent medicinal plant Rehmannia glutinosa using nanopore technology.</title>
        <authorList>
            <person name="Ma L."/>
            <person name="Dong C."/>
            <person name="Song C."/>
            <person name="Wang X."/>
            <person name="Zheng X."/>
            <person name="Niu Y."/>
            <person name="Chen S."/>
            <person name="Feng W."/>
        </authorList>
    </citation>
    <scope>NUCLEOTIDE SEQUENCE [LARGE SCALE GENOMIC DNA]</scope>
    <source>
        <strain evidence="18">DH-2019</strain>
    </source>
</reference>
<feature type="compositionally biased region" description="Pro residues" evidence="15">
    <location>
        <begin position="15"/>
        <end position="30"/>
    </location>
</feature>
<dbReference type="SMART" id="SM00220">
    <property type="entry name" value="S_TKc"/>
    <property type="match status" value="1"/>
</dbReference>
<feature type="region of interest" description="Disordered" evidence="15">
    <location>
        <begin position="1"/>
        <end position="237"/>
    </location>
</feature>
<keyword evidence="3 14" id="KW-0723">Serine/threonine-protein kinase</keyword>
<dbReference type="Pfam" id="PF07714">
    <property type="entry name" value="PK_Tyr_Ser-Thr"/>
    <property type="match status" value="1"/>
</dbReference>
<feature type="compositionally biased region" description="Polar residues" evidence="15">
    <location>
        <begin position="222"/>
        <end position="234"/>
    </location>
</feature>
<dbReference type="EMBL" id="JABTTQ020001207">
    <property type="protein sequence ID" value="KAK6133795.1"/>
    <property type="molecule type" value="Genomic_DNA"/>
</dbReference>
<evidence type="ECO:0000256" key="4">
    <source>
        <dbReference type="ARBA" id="ARBA00022679"/>
    </source>
</evidence>
<evidence type="ECO:0000256" key="7">
    <source>
        <dbReference type="ARBA" id="ARBA00022777"/>
    </source>
</evidence>
<dbReference type="SUPFAM" id="SSF56112">
    <property type="entry name" value="Protein kinase-like (PK-like)"/>
    <property type="match status" value="1"/>
</dbReference>
<dbReference type="Gene3D" id="3.30.200.20">
    <property type="entry name" value="Phosphorylase Kinase, domain 1"/>
    <property type="match status" value="1"/>
</dbReference>
<feature type="compositionally biased region" description="Low complexity" evidence="15">
    <location>
        <begin position="178"/>
        <end position="194"/>
    </location>
</feature>
<dbReference type="EC" id="2.7.11.1" evidence="2"/>
<feature type="domain" description="Protein kinase" evidence="17">
    <location>
        <begin position="357"/>
        <end position="496"/>
    </location>
</feature>
<protein>
    <recommendedName>
        <fullName evidence="2">non-specific serine/threonine protein kinase</fullName>
        <ecNumber evidence="2">2.7.11.1</ecNumber>
    </recommendedName>
</protein>
<dbReference type="PROSITE" id="PS50011">
    <property type="entry name" value="PROTEIN_KINASE_DOM"/>
    <property type="match status" value="1"/>
</dbReference>
<comment type="catalytic activity">
    <reaction evidence="12">
        <text>L-seryl-[protein] + ATP = O-phospho-L-seryl-[protein] + ADP + H(+)</text>
        <dbReference type="Rhea" id="RHEA:17989"/>
        <dbReference type="Rhea" id="RHEA-COMP:9863"/>
        <dbReference type="Rhea" id="RHEA-COMP:11604"/>
        <dbReference type="ChEBI" id="CHEBI:15378"/>
        <dbReference type="ChEBI" id="CHEBI:29999"/>
        <dbReference type="ChEBI" id="CHEBI:30616"/>
        <dbReference type="ChEBI" id="CHEBI:83421"/>
        <dbReference type="ChEBI" id="CHEBI:456216"/>
        <dbReference type="EC" id="2.7.11.1"/>
    </reaction>
</comment>
<evidence type="ECO:0000256" key="3">
    <source>
        <dbReference type="ARBA" id="ARBA00022527"/>
    </source>
</evidence>
<dbReference type="InterPro" id="IPR011009">
    <property type="entry name" value="Kinase-like_dom_sf"/>
</dbReference>
<dbReference type="PANTHER" id="PTHR47982:SF45">
    <property type="entry name" value="NON-SPECIFIC SERINE_THREONINE PROTEIN KINASE"/>
    <property type="match status" value="1"/>
</dbReference>
<feature type="binding site" evidence="13">
    <location>
        <position position="385"/>
    </location>
    <ligand>
        <name>ATP</name>
        <dbReference type="ChEBI" id="CHEBI:30616"/>
    </ligand>
</feature>
<feature type="transmembrane region" description="Helical" evidence="16">
    <location>
        <begin position="243"/>
        <end position="265"/>
    </location>
</feature>
<evidence type="ECO:0000256" key="14">
    <source>
        <dbReference type="RuleBase" id="RU000304"/>
    </source>
</evidence>
<feature type="compositionally biased region" description="Low complexity" evidence="15">
    <location>
        <begin position="203"/>
        <end position="213"/>
    </location>
</feature>
<keyword evidence="19" id="KW-1185">Reference proteome</keyword>
<dbReference type="PANTHER" id="PTHR47982">
    <property type="entry name" value="PROLINE-RICH RECEPTOR-LIKE PROTEIN KINASE PERK4"/>
    <property type="match status" value="1"/>
</dbReference>
<evidence type="ECO:0000256" key="5">
    <source>
        <dbReference type="ARBA" id="ARBA00022692"/>
    </source>
</evidence>
<dbReference type="PROSITE" id="PS00107">
    <property type="entry name" value="PROTEIN_KINASE_ATP"/>
    <property type="match status" value="1"/>
</dbReference>
<keyword evidence="8 13" id="KW-0067">ATP-binding</keyword>
<evidence type="ECO:0000256" key="16">
    <source>
        <dbReference type="SAM" id="Phobius"/>
    </source>
</evidence>
<dbReference type="InterPro" id="IPR008271">
    <property type="entry name" value="Ser/Thr_kinase_AS"/>
</dbReference>
<evidence type="ECO:0000259" key="17">
    <source>
        <dbReference type="PROSITE" id="PS50011"/>
    </source>
</evidence>
<evidence type="ECO:0000256" key="10">
    <source>
        <dbReference type="ARBA" id="ARBA00023136"/>
    </source>
</evidence>
<feature type="compositionally biased region" description="Pro residues" evidence="15">
    <location>
        <begin position="72"/>
        <end position="110"/>
    </location>
</feature>
<keyword evidence="6 13" id="KW-0547">Nucleotide-binding</keyword>
<name>A0ABR0VJ09_REHGL</name>
<comment type="subcellular location">
    <subcellularLocation>
        <location evidence="1">Cell membrane</location>
        <topology evidence="1">Single-pass membrane protein</topology>
    </subcellularLocation>
</comment>
<dbReference type="InterPro" id="IPR000719">
    <property type="entry name" value="Prot_kinase_dom"/>
</dbReference>
<organism evidence="18 19">
    <name type="scientific">Rehmannia glutinosa</name>
    <name type="common">Chinese foxglove</name>
    <dbReference type="NCBI Taxonomy" id="99300"/>
    <lineage>
        <taxon>Eukaryota</taxon>
        <taxon>Viridiplantae</taxon>
        <taxon>Streptophyta</taxon>
        <taxon>Embryophyta</taxon>
        <taxon>Tracheophyta</taxon>
        <taxon>Spermatophyta</taxon>
        <taxon>Magnoliopsida</taxon>
        <taxon>eudicotyledons</taxon>
        <taxon>Gunneridae</taxon>
        <taxon>Pentapetalae</taxon>
        <taxon>asterids</taxon>
        <taxon>lamiids</taxon>
        <taxon>Lamiales</taxon>
        <taxon>Orobanchaceae</taxon>
        <taxon>Rehmannieae</taxon>
        <taxon>Rehmannia</taxon>
    </lineage>
</organism>
<evidence type="ECO:0000256" key="1">
    <source>
        <dbReference type="ARBA" id="ARBA00004162"/>
    </source>
</evidence>
<keyword evidence="4" id="KW-0808">Transferase</keyword>
<keyword evidence="10 16" id="KW-0472">Membrane</keyword>
<dbReference type="InterPro" id="IPR001245">
    <property type="entry name" value="Ser-Thr/Tyr_kinase_cat_dom"/>
</dbReference>
<evidence type="ECO:0000256" key="11">
    <source>
        <dbReference type="ARBA" id="ARBA00047899"/>
    </source>
</evidence>
<evidence type="ECO:0000313" key="18">
    <source>
        <dbReference type="EMBL" id="KAK6133795.1"/>
    </source>
</evidence>
<evidence type="ECO:0000256" key="8">
    <source>
        <dbReference type="ARBA" id="ARBA00022840"/>
    </source>
</evidence>
<feature type="compositionally biased region" description="Pro residues" evidence="15">
    <location>
        <begin position="117"/>
        <end position="177"/>
    </location>
</feature>
<keyword evidence="9 16" id="KW-1133">Transmembrane helix</keyword>
<evidence type="ECO:0000256" key="13">
    <source>
        <dbReference type="PROSITE-ProRule" id="PRU10141"/>
    </source>
</evidence>
<comment type="catalytic activity">
    <reaction evidence="11">
        <text>L-threonyl-[protein] + ATP = O-phospho-L-threonyl-[protein] + ADP + H(+)</text>
        <dbReference type="Rhea" id="RHEA:46608"/>
        <dbReference type="Rhea" id="RHEA-COMP:11060"/>
        <dbReference type="Rhea" id="RHEA-COMP:11605"/>
        <dbReference type="ChEBI" id="CHEBI:15378"/>
        <dbReference type="ChEBI" id="CHEBI:30013"/>
        <dbReference type="ChEBI" id="CHEBI:30616"/>
        <dbReference type="ChEBI" id="CHEBI:61977"/>
        <dbReference type="ChEBI" id="CHEBI:456216"/>
        <dbReference type="EC" id="2.7.11.1"/>
    </reaction>
</comment>
<evidence type="ECO:0000256" key="12">
    <source>
        <dbReference type="ARBA" id="ARBA00048679"/>
    </source>
</evidence>
<feature type="compositionally biased region" description="Low complexity" evidence="15">
    <location>
        <begin position="1"/>
        <end position="14"/>
    </location>
</feature>
<evidence type="ECO:0000256" key="15">
    <source>
        <dbReference type="SAM" id="MobiDB-lite"/>
    </source>
</evidence>
<accession>A0ABR0VJ09</accession>
<sequence>MDSPVNATSPASSNSPPPQPSSPPPTPVSPPSANETSSPPSSSTPSITSQPPKSSPSESTFSASSRTNGSLSPPPPSKPPPKSHPPANSPPPPTDPPNSPPPPENSPPPPHTKKPPESSPPPPQPPKDQSPPPSPKPPESSPPPPLSKPPENTSPPPPFLPPPISGTTPSPSPPASPPSSNSPSNLSSPSAIRASPPPPSILSPPSRSSRSPSMVPPRTNDSRGNAIQNSQSSNGGLGTGGTVAIAVVFGFIFLGILGTAACCVWKRKKKASGYHGGYVMPASLNSSQESVIDLCPDSALLKVQVPKVQIPKMQIPAAKIVNGSGKGFVYSPRTPGGFGNSKSCFTYEELVEATNRFSAQNLLGEGGFGSVYKGVLADGRDVAVKQLKIGGGQGEREFRSEVEIISRIHHRHLVSLVGEGRPVVDWATRVKIAIGAARGIAYLHEDCHPRIIHRDIKSSNILLDNNFEARVSDFGLAKLAMDANTHVTTRVMGTFG</sequence>